<gene>
    <name evidence="2" type="ORF">NQ318_019065</name>
</gene>
<dbReference type="GO" id="GO:0016020">
    <property type="term" value="C:membrane"/>
    <property type="evidence" value="ECO:0007669"/>
    <property type="project" value="InterPro"/>
</dbReference>
<feature type="transmembrane region" description="Helical" evidence="1">
    <location>
        <begin position="64"/>
        <end position="84"/>
    </location>
</feature>
<keyword evidence="1" id="KW-0472">Membrane</keyword>
<keyword evidence="1" id="KW-1133">Transmembrane helix</keyword>
<keyword evidence="3" id="KW-1185">Reference proteome</keyword>
<organism evidence="2 3">
    <name type="scientific">Aromia moschata</name>
    <dbReference type="NCBI Taxonomy" id="1265417"/>
    <lineage>
        <taxon>Eukaryota</taxon>
        <taxon>Metazoa</taxon>
        <taxon>Ecdysozoa</taxon>
        <taxon>Arthropoda</taxon>
        <taxon>Hexapoda</taxon>
        <taxon>Insecta</taxon>
        <taxon>Pterygota</taxon>
        <taxon>Neoptera</taxon>
        <taxon>Endopterygota</taxon>
        <taxon>Coleoptera</taxon>
        <taxon>Polyphaga</taxon>
        <taxon>Cucujiformia</taxon>
        <taxon>Chrysomeloidea</taxon>
        <taxon>Cerambycidae</taxon>
        <taxon>Cerambycinae</taxon>
        <taxon>Callichromatini</taxon>
        <taxon>Aromia</taxon>
    </lineage>
</organism>
<feature type="transmembrane region" description="Helical" evidence="1">
    <location>
        <begin position="91"/>
        <end position="111"/>
    </location>
</feature>
<proteinExistence type="predicted"/>
<accession>A0AAV8Y7S9</accession>
<dbReference type="AlphaFoldDB" id="A0AAV8Y7S9"/>
<protein>
    <submittedName>
        <fullName evidence="2">Uncharacterized protein</fullName>
    </submittedName>
</protein>
<sequence length="113" mass="12487">NNHVKMEALSGILQPYKEIVGQIATTVTIGQFFSGVFVCKDIYKKGTTKGTPATPFVGDKYNEVFKPLGIGFVVISMFVGYALIEDPKNLEYRYGFLVTALMMTLIASPLFHV</sequence>
<reference evidence="2" key="1">
    <citation type="journal article" date="2023" name="Insect Mol. Biol.">
        <title>Genome sequencing provides insights into the evolution of gene families encoding plant cell wall-degrading enzymes in longhorned beetles.</title>
        <authorList>
            <person name="Shin N.R."/>
            <person name="Okamura Y."/>
            <person name="Kirsch R."/>
            <person name="Pauchet Y."/>
        </authorList>
    </citation>
    <scope>NUCLEOTIDE SEQUENCE</scope>
    <source>
        <strain evidence="2">AMC_N1</strain>
    </source>
</reference>
<evidence type="ECO:0000313" key="2">
    <source>
        <dbReference type="EMBL" id="KAJ8946984.1"/>
    </source>
</evidence>
<feature type="non-terminal residue" evidence="2">
    <location>
        <position position="1"/>
    </location>
</feature>
<name>A0AAV8Y7S9_9CUCU</name>
<dbReference type="InterPro" id="IPR004316">
    <property type="entry name" value="SWEET_rpt"/>
</dbReference>
<comment type="caution">
    <text evidence="2">The sequence shown here is derived from an EMBL/GenBank/DDBJ whole genome shotgun (WGS) entry which is preliminary data.</text>
</comment>
<keyword evidence="1" id="KW-0812">Transmembrane</keyword>
<dbReference type="Proteomes" id="UP001162162">
    <property type="component" value="Unassembled WGS sequence"/>
</dbReference>
<dbReference type="Pfam" id="PF03083">
    <property type="entry name" value="MtN3_slv"/>
    <property type="match status" value="1"/>
</dbReference>
<feature type="non-terminal residue" evidence="2">
    <location>
        <position position="113"/>
    </location>
</feature>
<evidence type="ECO:0000313" key="3">
    <source>
        <dbReference type="Proteomes" id="UP001162162"/>
    </source>
</evidence>
<dbReference type="EMBL" id="JAPWTK010000171">
    <property type="protein sequence ID" value="KAJ8946984.1"/>
    <property type="molecule type" value="Genomic_DNA"/>
</dbReference>
<evidence type="ECO:0000256" key="1">
    <source>
        <dbReference type="SAM" id="Phobius"/>
    </source>
</evidence>